<accession>A0A0X8GZ47</accession>
<dbReference type="AlphaFoldDB" id="A0A0X8GZ47"/>
<dbReference type="SMART" id="SM00382">
    <property type="entry name" value="AAA"/>
    <property type="match status" value="1"/>
</dbReference>
<dbReference type="SUPFAM" id="SSF52540">
    <property type="entry name" value="P-loop containing nucleoside triphosphate hydrolases"/>
    <property type="match status" value="1"/>
</dbReference>
<dbReference type="STRING" id="1514105.AOC36_03260"/>
<protein>
    <recommendedName>
        <fullName evidence="12">ABC transporter ATP-binding protein</fullName>
    </recommendedName>
</protein>
<evidence type="ECO:0000256" key="5">
    <source>
        <dbReference type="ARBA" id="ARBA00022989"/>
    </source>
</evidence>
<dbReference type="InterPro" id="IPR003439">
    <property type="entry name" value="ABC_transporter-like_ATP-bd"/>
</dbReference>
<dbReference type="RefSeq" id="WP_067631434.1">
    <property type="nucleotide sequence ID" value="NZ_CP013213.1"/>
</dbReference>
<evidence type="ECO:0000259" key="9">
    <source>
        <dbReference type="PROSITE" id="PS50929"/>
    </source>
</evidence>
<keyword evidence="2 7" id="KW-0812">Transmembrane</keyword>
<evidence type="ECO:0000256" key="7">
    <source>
        <dbReference type="SAM" id="Phobius"/>
    </source>
</evidence>
<dbReference type="PROSITE" id="PS50929">
    <property type="entry name" value="ABC_TM1F"/>
    <property type="match status" value="1"/>
</dbReference>
<evidence type="ECO:0000313" key="10">
    <source>
        <dbReference type="EMBL" id="AMC93034.1"/>
    </source>
</evidence>
<dbReference type="PANTHER" id="PTHR24221:SF653">
    <property type="entry name" value="TRANSPORT ATP-BINDING PROTEIN CYDC"/>
    <property type="match status" value="1"/>
</dbReference>
<evidence type="ECO:0000256" key="1">
    <source>
        <dbReference type="ARBA" id="ARBA00004651"/>
    </source>
</evidence>
<dbReference type="Gene3D" id="1.20.1560.10">
    <property type="entry name" value="ABC transporter type 1, transmembrane domain"/>
    <property type="match status" value="1"/>
</dbReference>
<keyword evidence="11" id="KW-1185">Reference proteome</keyword>
<evidence type="ECO:0000256" key="2">
    <source>
        <dbReference type="ARBA" id="ARBA00022692"/>
    </source>
</evidence>
<feature type="transmembrane region" description="Helical" evidence="7">
    <location>
        <begin position="20"/>
        <end position="46"/>
    </location>
</feature>
<feature type="domain" description="ABC transmembrane type-1" evidence="9">
    <location>
        <begin position="22"/>
        <end position="297"/>
    </location>
</feature>
<dbReference type="GO" id="GO:0016887">
    <property type="term" value="F:ATP hydrolysis activity"/>
    <property type="evidence" value="ECO:0007669"/>
    <property type="project" value="InterPro"/>
</dbReference>
<dbReference type="InterPro" id="IPR039421">
    <property type="entry name" value="Type_1_exporter"/>
</dbReference>
<evidence type="ECO:0000313" key="11">
    <source>
        <dbReference type="Proteomes" id="UP000063781"/>
    </source>
</evidence>
<feature type="domain" description="ABC transporter" evidence="8">
    <location>
        <begin position="323"/>
        <end position="535"/>
    </location>
</feature>
<reference evidence="10 11" key="1">
    <citation type="submission" date="2015-10" db="EMBL/GenBank/DDBJ databases">
        <title>Erysipelothrix larvae sp. LV19 isolated from the larval gut of the rhinoceros beetle, Trypoxylus dichotomus.</title>
        <authorList>
            <person name="Lim S."/>
            <person name="Kim B.-C."/>
        </authorList>
    </citation>
    <scope>NUCLEOTIDE SEQUENCE [LARGE SCALE GENOMIC DNA]</scope>
    <source>
        <strain evidence="10 11">LV19</strain>
    </source>
</reference>
<dbReference type="InterPro" id="IPR011527">
    <property type="entry name" value="ABC1_TM_dom"/>
</dbReference>
<dbReference type="OrthoDB" id="9762778at2"/>
<keyword evidence="6 7" id="KW-0472">Membrane</keyword>
<keyword evidence="5 7" id="KW-1133">Transmembrane helix</keyword>
<sequence>MKKNIINMTRLFGFLGASRFKLFLAAFFGILGHVAAFLIPVLGVYSALTQNVYLKSMIACAILRGLFRYIEQALNHEVAFRVLAEIRHTVFVALRKLVPGHFERYGYGNLMTLITSDIELLEVFFAHTISPILIALIFNGALIIYLQSLHILFALVALCAYVLIGIIFPLYFSNKGYSNGVKSRNKSSLINTLTLESVFGFTDITQYKMWNVKMDGLKKQQHTLNSLNDSLNRINEKNRFITDSTVLLSFVCILMIGSILHLDMTSTLLGATIVVSSFGPVIALSNLSSNLQHTFASATRVLKLLDTPPSMVPVTQGDACDYLSFDMIACDLGYHETPVLEAFSLHLDQRGIVGIKGASGKGKTTLFKTMMQLIPPLKGNILWSSHDIRRINTKTLRKEIGYMEQETTLFKDTIANNIRIGKWDATHDEISEAAKKANIHDFIMTLPQGYDTLINNSVSSGEKQRIGLARLFLHDASLWLLDEPTSNLDSLNEAEIMQTIETLKDEKAIVISSHRKSTLSIVDSKVDLDHISGTM</sequence>
<evidence type="ECO:0008006" key="12">
    <source>
        <dbReference type="Google" id="ProtNLM"/>
    </source>
</evidence>
<evidence type="ECO:0000256" key="3">
    <source>
        <dbReference type="ARBA" id="ARBA00022741"/>
    </source>
</evidence>
<gene>
    <name evidence="10" type="ORF">AOC36_03260</name>
</gene>
<comment type="subcellular location">
    <subcellularLocation>
        <location evidence="1">Cell membrane</location>
        <topology evidence="1">Multi-pass membrane protein</topology>
    </subcellularLocation>
</comment>
<dbReference type="EMBL" id="CP013213">
    <property type="protein sequence ID" value="AMC93034.1"/>
    <property type="molecule type" value="Genomic_DNA"/>
</dbReference>
<proteinExistence type="predicted"/>
<dbReference type="InterPro" id="IPR003593">
    <property type="entry name" value="AAA+_ATPase"/>
</dbReference>
<name>A0A0X8GZ47_9FIRM</name>
<organism evidence="10 11">
    <name type="scientific">Erysipelothrix larvae</name>
    <dbReference type="NCBI Taxonomy" id="1514105"/>
    <lineage>
        <taxon>Bacteria</taxon>
        <taxon>Bacillati</taxon>
        <taxon>Bacillota</taxon>
        <taxon>Erysipelotrichia</taxon>
        <taxon>Erysipelotrichales</taxon>
        <taxon>Erysipelotrichaceae</taxon>
        <taxon>Erysipelothrix</taxon>
    </lineage>
</organism>
<dbReference type="InterPro" id="IPR036640">
    <property type="entry name" value="ABC1_TM_sf"/>
</dbReference>
<dbReference type="InterPro" id="IPR017871">
    <property type="entry name" value="ABC_transporter-like_CS"/>
</dbReference>
<dbReference type="GO" id="GO:0005524">
    <property type="term" value="F:ATP binding"/>
    <property type="evidence" value="ECO:0007669"/>
    <property type="project" value="UniProtKB-KW"/>
</dbReference>
<keyword evidence="3" id="KW-0547">Nucleotide-binding</keyword>
<dbReference type="PROSITE" id="PS50893">
    <property type="entry name" value="ABC_TRANSPORTER_2"/>
    <property type="match status" value="1"/>
</dbReference>
<dbReference type="Pfam" id="PF00005">
    <property type="entry name" value="ABC_tran"/>
    <property type="match status" value="1"/>
</dbReference>
<dbReference type="InterPro" id="IPR027417">
    <property type="entry name" value="P-loop_NTPase"/>
</dbReference>
<evidence type="ECO:0000256" key="4">
    <source>
        <dbReference type="ARBA" id="ARBA00022840"/>
    </source>
</evidence>
<dbReference type="PROSITE" id="PS00211">
    <property type="entry name" value="ABC_TRANSPORTER_1"/>
    <property type="match status" value="1"/>
</dbReference>
<feature type="transmembrane region" description="Helical" evidence="7">
    <location>
        <begin position="151"/>
        <end position="172"/>
    </location>
</feature>
<dbReference type="GO" id="GO:0034040">
    <property type="term" value="F:ATPase-coupled lipid transmembrane transporter activity"/>
    <property type="evidence" value="ECO:0007669"/>
    <property type="project" value="TreeGrafter"/>
</dbReference>
<dbReference type="Gene3D" id="3.40.50.300">
    <property type="entry name" value="P-loop containing nucleotide triphosphate hydrolases"/>
    <property type="match status" value="1"/>
</dbReference>
<dbReference type="GO" id="GO:0140359">
    <property type="term" value="F:ABC-type transporter activity"/>
    <property type="evidence" value="ECO:0007669"/>
    <property type="project" value="InterPro"/>
</dbReference>
<dbReference type="Proteomes" id="UP000063781">
    <property type="component" value="Chromosome"/>
</dbReference>
<feature type="transmembrane region" description="Helical" evidence="7">
    <location>
        <begin position="268"/>
        <end position="287"/>
    </location>
</feature>
<feature type="transmembrane region" description="Helical" evidence="7">
    <location>
        <begin position="240"/>
        <end position="262"/>
    </location>
</feature>
<evidence type="ECO:0000259" key="8">
    <source>
        <dbReference type="PROSITE" id="PS50893"/>
    </source>
</evidence>
<feature type="transmembrane region" description="Helical" evidence="7">
    <location>
        <begin position="120"/>
        <end position="145"/>
    </location>
</feature>
<dbReference type="KEGG" id="erl:AOC36_03260"/>
<evidence type="ECO:0000256" key="6">
    <source>
        <dbReference type="ARBA" id="ARBA00023136"/>
    </source>
</evidence>
<dbReference type="Pfam" id="PF00664">
    <property type="entry name" value="ABC_membrane"/>
    <property type="match status" value="1"/>
</dbReference>
<keyword evidence="4" id="KW-0067">ATP-binding</keyword>
<dbReference type="SUPFAM" id="SSF90123">
    <property type="entry name" value="ABC transporter transmembrane region"/>
    <property type="match status" value="1"/>
</dbReference>
<dbReference type="PANTHER" id="PTHR24221">
    <property type="entry name" value="ATP-BINDING CASSETTE SUB-FAMILY B"/>
    <property type="match status" value="1"/>
</dbReference>
<dbReference type="GO" id="GO:0005886">
    <property type="term" value="C:plasma membrane"/>
    <property type="evidence" value="ECO:0007669"/>
    <property type="project" value="UniProtKB-SubCell"/>
</dbReference>